<organism evidence="3 4">
    <name type="scientific">Sphagnum troendelagicum</name>
    <dbReference type="NCBI Taxonomy" id="128251"/>
    <lineage>
        <taxon>Eukaryota</taxon>
        <taxon>Viridiplantae</taxon>
        <taxon>Streptophyta</taxon>
        <taxon>Embryophyta</taxon>
        <taxon>Bryophyta</taxon>
        <taxon>Sphagnophytina</taxon>
        <taxon>Sphagnopsida</taxon>
        <taxon>Sphagnales</taxon>
        <taxon>Sphagnaceae</taxon>
        <taxon>Sphagnum</taxon>
    </lineage>
</organism>
<dbReference type="Pfam" id="PF07714">
    <property type="entry name" value="PK_Tyr_Ser-Thr"/>
    <property type="match status" value="1"/>
</dbReference>
<dbReference type="InterPro" id="IPR000719">
    <property type="entry name" value="Prot_kinase_dom"/>
</dbReference>
<dbReference type="PANTHER" id="PTHR44329">
    <property type="entry name" value="SERINE/THREONINE-PROTEIN KINASE TNNI3K-RELATED"/>
    <property type="match status" value="1"/>
</dbReference>
<evidence type="ECO:0000313" key="4">
    <source>
        <dbReference type="Proteomes" id="UP001497512"/>
    </source>
</evidence>
<reference evidence="3" key="1">
    <citation type="submission" date="2024-02" db="EMBL/GenBank/DDBJ databases">
        <authorList>
            <consortium name="ELIXIR-Norway"/>
            <consortium name="Elixir Norway"/>
        </authorList>
    </citation>
    <scope>NUCLEOTIDE SEQUENCE</scope>
</reference>
<dbReference type="PROSITE" id="PS50011">
    <property type="entry name" value="PROTEIN_KINASE_DOM"/>
    <property type="match status" value="1"/>
</dbReference>
<dbReference type="Gene3D" id="1.10.510.10">
    <property type="entry name" value="Transferase(Phosphotransferase) domain 1"/>
    <property type="match status" value="1"/>
</dbReference>
<dbReference type="InterPro" id="IPR008271">
    <property type="entry name" value="Ser/Thr_kinase_AS"/>
</dbReference>
<dbReference type="InterPro" id="IPR001245">
    <property type="entry name" value="Ser-Thr/Tyr_kinase_cat_dom"/>
</dbReference>
<feature type="compositionally biased region" description="Polar residues" evidence="1">
    <location>
        <begin position="15"/>
        <end position="28"/>
    </location>
</feature>
<dbReference type="EMBL" id="OZ019905">
    <property type="protein sequence ID" value="CAK9201842.1"/>
    <property type="molecule type" value="Genomic_DNA"/>
</dbReference>
<sequence>MANTGNRDSFELNEESASTRQGTRFKSPITQEFQELEGEEITLVELTSYGSAPEEHWTELAKDPQDEDVAMEESFSEVRLMDLRLSGQIAEGGQANVFFAHCEKFSPPLVVKRLKYGQVDLLKLRRRMDKVMRLVRERSSAICRVMAVGKDNIGKVWILMERMGGDLRNLIDHGVRYAGYVGDDGRMHCVKDGQMPFDYMDTIKMMMEIARGMEDLHSCGLIHRDLKAANILVTALSLNPGHGEVIGLEQALESFYFYVKVGDYESSDGIEGTGFWRPPEVLQALKDGTKPVWSCEGDVYSFAMLCYELLTGRIPFGEHRLSDYDVVLSGQRPELPDHVNSWMRNLLHCCWQTEPQKRPGWTAIIEYLKDEFQLHQPSVRNPRLYRRLKRIPEVARPSMESSTDIEDLSAGSSSTGLLASYMEFCQNIESQNATSSSTGLLEMEGLGQGRINCHGRFIPGREPPKLVAPCQVETLDQASAQKASNLLSQLFSIRVDPQNVNTFLEKLIAVLQKRVVGKLAAIWEEGGAKRVITFSKERVQKTRATKVAVFWKVSANRGINVATLLKELFEVQKKRKAMKAAIFSQAKKLIKGFQAAVKQDIALESPGCSNMIPRGIWITTGGIRRQIWMTTAANFKQNILANVLCGCKLLVLGEKEETSYLSVLKNLGRWLESLRKQLTRAHL</sequence>
<keyword evidence="4" id="KW-1185">Reference proteome</keyword>
<feature type="domain" description="Protein kinase" evidence="2">
    <location>
        <begin position="83"/>
        <end position="373"/>
    </location>
</feature>
<protein>
    <recommendedName>
        <fullName evidence="2">Protein kinase domain-containing protein</fullName>
    </recommendedName>
</protein>
<accession>A0ABP0TPV0</accession>
<proteinExistence type="predicted"/>
<evidence type="ECO:0000313" key="3">
    <source>
        <dbReference type="EMBL" id="CAK9201842.1"/>
    </source>
</evidence>
<dbReference type="PROSITE" id="PS00108">
    <property type="entry name" value="PROTEIN_KINASE_ST"/>
    <property type="match status" value="1"/>
</dbReference>
<dbReference type="Proteomes" id="UP001497512">
    <property type="component" value="Chromosome 13"/>
</dbReference>
<dbReference type="InterPro" id="IPR011009">
    <property type="entry name" value="Kinase-like_dom_sf"/>
</dbReference>
<dbReference type="SMART" id="SM00220">
    <property type="entry name" value="S_TKc"/>
    <property type="match status" value="1"/>
</dbReference>
<feature type="region of interest" description="Disordered" evidence="1">
    <location>
        <begin position="1"/>
        <end position="28"/>
    </location>
</feature>
<evidence type="ECO:0000256" key="1">
    <source>
        <dbReference type="SAM" id="MobiDB-lite"/>
    </source>
</evidence>
<name>A0ABP0TPV0_9BRYO</name>
<evidence type="ECO:0000259" key="2">
    <source>
        <dbReference type="PROSITE" id="PS50011"/>
    </source>
</evidence>
<dbReference type="SUPFAM" id="SSF56112">
    <property type="entry name" value="Protein kinase-like (PK-like)"/>
    <property type="match status" value="1"/>
</dbReference>
<dbReference type="InterPro" id="IPR051681">
    <property type="entry name" value="Ser/Thr_Kinases-Pseudokinases"/>
</dbReference>
<gene>
    <name evidence="3" type="ORF">CSSPTR1EN2_LOCUS6109</name>
</gene>